<dbReference type="PANTHER" id="PTHR43776:SF7">
    <property type="entry name" value="D,D-DIPEPTIDE TRANSPORT ATP-BINDING PROTEIN DDPF-RELATED"/>
    <property type="match status" value="1"/>
</dbReference>
<keyword evidence="7" id="KW-1185">Reference proteome</keyword>
<dbReference type="Pfam" id="PF08352">
    <property type="entry name" value="oligo_HPY"/>
    <property type="match status" value="1"/>
</dbReference>
<evidence type="ECO:0000313" key="6">
    <source>
        <dbReference type="EMBL" id="GAA4181620.1"/>
    </source>
</evidence>
<evidence type="ECO:0000259" key="5">
    <source>
        <dbReference type="PROSITE" id="PS50893"/>
    </source>
</evidence>
<dbReference type="InterPro" id="IPR017871">
    <property type="entry name" value="ABC_transporter-like_CS"/>
</dbReference>
<dbReference type="PROSITE" id="PS00211">
    <property type="entry name" value="ABC_TRANSPORTER_1"/>
    <property type="match status" value="2"/>
</dbReference>
<dbReference type="Pfam" id="PF00005">
    <property type="entry name" value="ABC_tran"/>
    <property type="match status" value="2"/>
</dbReference>
<sequence length="554" mass="59398">MTTDASDALLRVKNLRVAYEAAGRRVEAVRGVDFEVARGEVVAIVGESGSGKTTTAQAVIHLLDPTARVGADELAFDGIELTKLSRGQWREVRGARIGLIPQDPVVSLDPVKKIGEQVAEALRVHKLASRRAAGERAVALLELAGLSQPALRAKQFPHQLSGGMKQRALIAAALAPEPELIIADEPTSALDVTVQKQILDHLENLVRERGTAVLLITHDLAVAADRADRILVMQGGEIVEQGAAAQVLGSPRHPYTRALVAAAPALASGRLQPSASVRERIETDAAPRTPRPPLLTATNLTKDFGSGRDRLRAVDAVSFEIARGETFALVGESGSGKSTTARLVARLETASDGTVVLDGQDYTHARGERLRQLRRRLQLVYQNPYASLDPRFTVADAVDEPLRAFGRPRVERARRVTELIDLVALPASFASRRPAELSGGQRQRVAIARALALEPELLILDEAVSALDVSVQAQILQLLTDLQAELGLAYLFITHDLAVVRQVADRVGVMQGGCLVETGAAAGILESPSDAYTRRLLEAIPGREFTTTPESSAQ</sequence>
<evidence type="ECO:0000313" key="7">
    <source>
        <dbReference type="Proteomes" id="UP001501079"/>
    </source>
</evidence>
<feature type="domain" description="ABC transporter" evidence="5">
    <location>
        <begin position="10"/>
        <end position="260"/>
    </location>
</feature>
<evidence type="ECO:0000256" key="1">
    <source>
        <dbReference type="ARBA" id="ARBA00005417"/>
    </source>
</evidence>
<organism evidence="6 7">
    <name type="scientific">Gryllotalpicola koreensis</name>
    <dbReference type="NCBI Taxonomy" id="993086"/>
    <lineage>
        <taxon>Bacteria</taxon>
        <taxon>Bacillati</taxon>
        <taxon>Actinomycetota</taxon>
        <taxon>Actinomycetes</taxon>
        <taxon>Micrococcales</taxon>
        <taxon>Microbacteriaceae</taxon>
        <taxon>Gryllotalpicola</taxon>
    </lineage>
</organism>
<proteinExistence type="inferred from homology"/>
<keyword evidence="2" id="KW-0813">Transport</keyword>
<dbReference type="RefSeq" id="WP_344757281.1">
    <property type="nucleotide sequence ID" value="NZ_BAABBW010000007.1"/>
</dbReference>
<dbReference type="InterPro" id="IPR027417">
    <property type="entry name" value="P-loop_NTPase"/>
</dbReference>
<keyword evidence="4 6" id="KW-0067">ATP-binding</keyword>
<evidence type="ECO:0000256" key="2">
    <source>
        <dbReference type="ARBA" id="ARBA00022448"/>
    </source>
</evidence>
<dbReference type="SUPFAM" id="SSF52540">
    <property type="entry name" value="P-loop containing nucleoside triphosphate hydrolases"/>
    <property type="match status" value="2"/>
</dbReference>
<dbReference type="NCBIfam" id="NF007739">
    <property type="entry name" value="PRK10419.1"/>
    <property type="match status" value="2"/>
</dbReference>
<dbReference type="SMART" id="SM00382">
    <property type="entry name" value="AAA"/>
    <property type="match status" value="2"/>
</dbReference>
<dbReference type="NCBIfam" id="NF008453">
    <property type="entry name" value="PRK11308.1"/>
    <property type="match status" value="2"/>
</dbReference>
<dbReference type="InterPro" id="IPR003593">
    <property type="entry name" value="AAA+_ATPase"/>
</dbReference>
<feature type="domain" description="ABC transporter" evidence="5">
    <location>
        <begin position="295"/>
        <end position="537"/>
    </location>
</feature>
<dbReference type="EMBL" id="BAABBW010000007">
    <property type="protein sequence ID" value="GAA4181620.1"/>
    <property type="molecule type" value="Genomic_DNA"/>
</dbReference>
<reference evidence="7" key="1">
    <citation type="journal article" date="2019" name="Int. J. Syst. Evol. Microbiol.">
        <title>The Global Catalogue of Microorganisms (GCM) 10K type strain sequencing project: providing services to taxonomists for standard genome sequencing and annotation.</title>
        <authorList>
            <consortium name="The Broad Institute Genomics Platform"/>
            <consortium name="The Broad Institute Genome Sequencing Center for Infectious Disease"/>
            <person name="Wu L."/>
            <person name="Ma J."/>
        </authorList>
    </citation>
    <scope>NUCLEOTIDE SEQUENCE [LARGE SCALE GENOMIC DNA]</scope>
    <source>
        <strain evidence="7">JCM 17591</strain>
    </source>
</reference>
<comment type="caution">
    <text evidence="6">The sequence shown here is derived from an EMBL/GenBank/DDBJ whole genome shotgun (WGS) entry which is preliminary data.</text>
</comment>
<keyword evidence="3" id="KW-0547">Nucleotide-binding</keyword>
<comment type="similarity">
    <text evidence="1">Belongs to the ABC transporter superfamily.</text>
</comment>
<dbReference type="PANTHER" id="PTHR43776">
    <property type="entry name" value="TRANSPORT ATP-BINDING PROTEIN"/>
    <property type="match status" value="1"/>
</dbReference>
<dbReference type="CDD" id="cd03257">
    <property type="entry name" value="ABC_NikE_OppD_transporters"/>
    <property type="match status" value="2"/>
</dbReference>
<dbReference type="InterPro" id="IPR003439">
    <property type="entry name" value="ABC_transporter-like_ATP-bd"/>
</dbReference>
<dbReference type="Proteomes" id="UP001501079">
    <property type="component" value="Unassembled WGS sequence"/>
</dbReference>
<protein>
    <submittedName>
        <fullName evidence="6">ABC transporter ATP-binding protein</fullName>
    </submittedName>
</protein>
<evidence type="ECO:0000256" key="3">
    <source>
        <dbReference type="ARBA" id="ARBA00022741"/>
    </source>
</evidence>
<name>A0ABP8ACP6_9MICO</name>
<dbReference type="PROSITE" id="PS50893">
    <property type="entry name" value="ABC_TRANSPORTER_2"/>
    <property type="match status" value="2"/>
</dbReference>
<gene>
    <name evidence="6" type="ORF">GCM10022287_37140</name>
</gene>
<dbReference type="InterPro" id="IPR050319">
    <property type="entry name" value="ABC_transp_ATP-bind"/>
</dbReference>
<evidence type="ECO:0000256" key="4">
    <source>
        <dbReference type="ARBA" id="ARBA00022840"/>
    </source>
</evidence>
<accession>A0ABP8ACP6</accession>
<dbReference type="GO" id="GO:0005524">
    <property type="term" value="F:ATP binding"/>
    <property type="evidence" value="ECO:0007669"/>
    <property type="project" value="UniProtKB-KW"/>
</dbReference>
<dbReference type="Gene3D" id="3.40.50.300">
    <property type="entry name" value="P-loop containing nucleotide triphosphate hydrolases"/>
    <property type="match status" value="2"/>
</dbReference>
<dbReference type="InterPro" id="IPR013563">
    <property type="entry name" value="Oligopep_ABC_C"/>
</dbReference>